<sequence>MQSNAIFQYKQQSISTMSRGEQLVLLFDEVIKNLHHASLLMKQEDYTNSEKCTEKCKNIFQYLSSVLNFKYPISKELYDLYYFCNQQIIRSEIRRDPQLLDDLLPLVDEMRDTWVQAEKLVHMKK</sequence>
<name>A0A928KU86_9FIRM</name>
<evidence type="ECO:0000313" key="6">
    <source>
        <dbReference type="EMBL" id="MBE6833036.1"/>
    </source>
</evidence>
<keyword evidence="6" id="KW-0282">Flagellum</keyword>
<reference evidence="6" key="1">
    <citation type="submission" date="2019-04" db="EMBL/GenBank/DDBJ databases">
        <title>Evolution of Biomass-Degrading Anaerobic Consortia Revealed by Metagenomics.</title>
        <authorList>
            <person name="Peng X."/>
        </authorList>
    </citation>
    <scope>NUCLEOTIDE SEQUENCE</scope>
    <source>
        <strain evidence="6">SIG551</strain>
    </source>
</reference>
<accession>A0A928KU86</accession>
<evidence type="ECO:0000256" key="5">
    <source>
        <dbReference type="ARBA" id="ARBA00023186"/>
    </source>
</evidence>
<dbReference type="PIRSF" id="PIRSF039090">
    <property type="entry name" value="Flis"/>
    <property type="match status" value="1"/>
</dbReference>
<keyword evidence="4" id="KW-1005">Bacterial flagellum biogenesis</keyword>
<dbReference type="PANTHER" id="PTHR34773:SF1">
    <property type="entry name" value="FLAGELLAR SECRETION CHAPERONE FLIS"/>
    <property type="match status" value="1"/>
</dbReference>
<evidence type="ECO:0000256" key="3">
    <source>
        <dbReference type="ARBA" id="ARBA00022490"/>
    </source>
</evidence>
<evidence type="ECO:0000256" key="1">
    <source>
        <dbReference type="ARBA" id="ARBA00004514"/>
    </source>
</evidence>
<evidence type="ECO:0000256" key="4">
    <source>
        <dbReference type="ARBA" id="ARBA00022795"/>
    </source>
</evidence>
<comment type="subcellular location">
    <subcellularLocation>
        <location evidence="1">Cytoplasm</location>
        <location evidence="1">Cytosol</location>
    </subcellularLocation>
</comment>
<keyword evidence="3" id="KW-0963">Cytoplasm</keyword>
<comment type="caution">
    <text evidence="6">The sequence shown here is derived from an EMBL/GenBank/DDBJ whole genome shotgun (WGS) entry which is preliminary data.</text>
</comment>
<evidence type="ECO:0000256" key="2">
    <source>
        <dbReference type="ARBA" id="ARBA00008787"/>
    </source>
</evidence>
<dbReference type="Pfam" id="PF02561">
    <property type="entry name" value="FliS"/>
    <property type="match status" value="1"/>
</dbReference>
<dbReference type="CDD" id="cd16098">
    <property type="entry name" value="FliS"/>
    <property type="match status" value="1"/>
</dbReference>
<organism evidence="6 7">
    <name type="scientific">Faecalispora sporosphaeroides</name>
    <dbReference type="NCBI Taxonomy" id="1549"/>
    <lineage>
        <taxon>Bacteria</taxon>
        <taxon>Bacillati</taxon>
        <taxon>Bacillota</taxon>
        <taxon>Clostridia</taxon>
        <taxon>Eubacteriales</taxon>
        <taxon>Oscillospiraceae</taxon>
        <taxon>Faecalispora</taxon>
    </lineage>
</organism>
<dbReference type="GO" id="GO:0071973">
    <property type="term" value="P:bacterial-type flagellum-dependent cell motility"/>
    <property type="evidence" value="ECO:0007669"/>
    <property type="project" value="TreeGrafter"/>
</dbReference>
<dbReference type="InterPro" id="IPR036584">
    <property type="entry name" value="FliS_sf"/>
</dbReference>
<gene>
    <name evidence="6" type="primary">fliS</name>
    <name evidence="6" type="ORF">E7512_05550</name>
</gene>
<keyword evidence="6" id="KW-0966">Cell projection</keyword>
<dbReference type="GO" id="GO:0044780">
    <property type="term" value="P:bacterial-type flagellum assembly"/>
    <property type="evidence" value="ECO:0007669"/>
    <property type="project" value="InterPro"/>
</dbReference>
<dbReference type="EMBL" id="SVNY01000002">
    <property type="protein sequence ID" value="MBE6833036.1"/>
    <property type="molecule type" value="Genomic_DNA"/>
</dbReference>
<comment type="similarity">
    <text evidence="2">Belongs to the FliS family.</text>
</comment>
<evidence type="ECO:0000313" key="7">
    <source>
        <dbReference type="Proteomes" id="UP000754750"/>
    </source>
</evidence>
<dbReference type="InterPro" id="IPR003713">
    <property type="entry name" value="FliS"/>
</dbReference>
<dbReference type="AlphaFoldDB" id="A0A928KU86"/>
<dbReference type="Proteomes" id="UP000754750">
    <property type="component" value="Unassembled WGS sequence"/>
</dbReference>
<dbReference type="GO" id="GO:0005829">
    <property type="term" value="C:cytosol"/>
    <property type="evidence" value="ECO:0007669"/>
    <property type="project" value="UniProtKB-SubCell"/>
</dbReference>
<protein>
    <submittedName>
        <fullName evidence="6">Flagellar export chaperone FliS</fullName>
    </submittedName>
</protein>
<dbReference type="RefSeq" id="WP_020071850.1">
    <property type="nucleotide sequence ID" value="NZ_JBKWRC010000001.1"/>
</dbReference>
<dbReference type="PANTHER" id="PTHR34773">
    <property type="entry name" value="FLAGELLAR SECRETION CHAPERONE FLIS"/>
    <property type="match status" value="1"/>
</dbReference>
<dbReference type="Gene3D" id="1.20.120.340">
    <property type="entry name" value="Flagellar protein FliS"/>
    <property type="match status" value="1"/>
</dbReference>
<dbReference type="SUPFAM" id="SSF101116">
    <property type="entry name" value="Flagellar export chaperone FliS"/>
    <property type="match status" value="1"/>
</dbReference>
<keyword evidence="6" id="KW-0969">Cilium</keyword>
<keyword evidence="5" id="KW-0143">Chaperone</keyword>
<dbReference type="NCBIfam" id="TIGR00208">
    <property type="entry name" value="fliS"/>
    <property type="match status" value="1"/>
</dbReference>
<proteinExistence type="inferred from homology"/>